<protein>
    <recommendedName>
        <fullName evidence="4">Maf-like protein</fullName>
    </recommendedName>
</protein>
<evidence type="ECO:0000256" key="1">
    <source>
        <dbReference type="ARBA" id="ARBA00022801"/>
    </source>
</evidence>
<dbReference type="InterPro" id="IPR029001">
    <property type="entry name" value="ITPase-like_fam"/>
</dbReference>
<dbReference type="RefSeq" id="XP_001742758.1">
    <property type="nucleotide sequence ID" value="XM_001742706.1"/>
</dbReference>
<gene>
    <name evidence="2" type="ORF">MONBRDRAFT_13421</name>
</gene>
<dbReference type="Gene3D" id="3.90.950.10">
    <property type="match status" value="1"/>
</dbReference>
<dbReference type="SUPFAM" id="SSF52972">
    <property type="entry name" value="ITPase-like"/>
    <property type="match status" value="1"/>
</dbReference>
<name>A9UQ71_MONBE</name>
<dbReference type="KEGG" id="mbr:MONBRDRAFT_13421"/>
<sequence length="127" mass="14050">DQVTHYNGTIREKPESEAEARAYLKSYETAPACTVSSVVITDLATGTQVDGVDIARQWFKPIPTEIVDQLLAKGDVYHCCGGFLIDDPLIEPYLDKREGDEDSIIGLPMRLVNSLLEQLQQQLATTP</sequence>
<organism evidence="2 3">
    <name type="scientific">Monosiga brevicollis</name>
    <name type="common">Choanoflagellate</name>
    <dbReference type="NCBI Taxonomy" id="81824"/>
    <lineage>
        <taxon>Eukaryota</taxon>
        <taxon>Choanoflagellata</taxon>
        <taxon>Craspedida</taxon>
        <taxon>Salpingoecidae</taxon>
        <taxon>Monosiga</taxon>
    </lineage>
</organism>
<proteinExistence type="predicted"/>
<dbReference type="PANTHER" id="PTHR43213">
    <property type="entry name" value="BIFUNCTIONAL DTTP/UTP PYROPHOSPHATASE/METHYLTRANSFERASE PROTEIN-RELATED"/>
    <property type="match status" value="1"/>
</dbReference>
<keyword evidence="1" id="KW-0378">Hydrolase</keyword>
<dbReference type="InParanoid" id="A9UQ71"/>
<reference evidence="2 3" key="1">
    <citation type="journal article" date="2008" name="Nature">
        <title>The genome of the choanoflagellate Monosiga brevicollis and the origin of metazoans.</title>
        <authorList>
            <consortium name="JGI Sequencing"/>
            <person name="King N."/>
            <person name="Westbrook M.J."/>
            <person name="Young S.L."/>
            <person name="Kuo A."/>
            <person name="Abedin M."/>
            <person name="Chapman J."/>
            <person name="Fairclough S."/>
            <person name="Hellsten U."/>
            <person name="Isogai Y."/>
            <person name="Letunic I."/>
            <person name="Marr M."/>
            <person name="Pincus D."/>
            <person name="Putnam N."/>
            <person name="Rokas A."/>
            <person name="Wright K.J."/>
            <person name="Zuzow R."/>
            <person name="Dirks W."/>
            <person name="Good M."/>
            <person name="Goodstein D."/>
            <person name="Lemons D."/>
            <person name="Li W."/>
            <person name="Lyons J.B."/>
            <person name="Morris A."/>
            <person name="Nichols S."/>
            <person name="Richter D.J."/>
            <person name="Salamov A."/>
            <person name="Bork P."/>
            <person name="Lim W.A."/>
            <person name="Manning G."/>
            <person name="Miller W.T."/>
            <person name="McGinnis W."/>
            <person name="Shapiro H."/>
            <person name="Tjian R."/>
            <person name="Grigoriev I.V."/>
            <person name="Rokhsar D."/>
        </authorList>
    </citation>
    <scope>NUCLEOTIDE SEQUENCE [LARGE SCALE GENOMIC DNA]</scope>
    <source>
        <strain evidence="3">MX1 / ATCC 50154</strain>
    </source>
</reference>
<evidence type="ECO:0008006" key="4">
    <source>
        <dbReference type="Google" id="ProtNLM"/>
    </source>
</evidence>
<dbReference type="EMBL" id="CH991543">
    <property type="protein sequence ID" value="EDQ92996.1"/>
    <property type="molecule type" value="Genomic_DNA"/>
</dbReference>
<dbReference type="OMA" id="THYNGTI"/>
<dbReference type="InterPro" id="IPR003697">
    <property type="entry name" value="Maf-like"/>
</dbReference>
<dbReference type="Pfam" id="PF02545">
    <property type="entry name" value="Maf"/>
    <property type="match status" value="1"/>
</dbReference>
<evidence type="ECO:0000313" key="2">
    <source>
        <dbReference type="EMBL" id="EDQ92996.1"/>
    </source>
</evidence>
<dbReference type="PANTHER" id="PTHR43213:SF4">
    <property type="entry name" value="7-METHYL-GTP PYROPHOSPHATASE"/>
    <property type="match status" value="1"/>
</dbReference>
<dbReference type="AlphaFoldDB" id="A9UQ71"/>
<dbReference type="eggNOG" id="KOG1509">
    <property type="taxonomic scope" value="Eukaryota"/>
</dbReference>
<dbReference type="GO" id="GO:0047429">
    <property type="term" value="F:nucleoside triphosphate diphosphatase activity"/>
    <property type="evidence" value="ECO:0007669"/>
    <property type="project" value="InterPro"/>
</dbReference>
<dbReference type="Proteomes" id="UP000001357">
    <property type="component" value="Unassembled WGS sequence"/>
</dbReference>
<feature type="non-terminal residue" evidence="2">
    <location>
        <position position="1"/>
    </location>
</feature>
<keyword evidence="3" id="KW-1185">Reference proteome</keyword>
<accession>A9UQ71</accession>
<dbReference type="STRING" id="81824.A9UQ71"/>
<dbReference type="GeneID" id="5887358"/>
<evidence type="ECO:0000313" key="3">
    <source>
        <dbReference type="Proteomes" id="UP000001357"/>
    </source>
</evidence>